<feature type="transmembrane region" description="Helical" evidence="7">
    <location>
        <begin position="105"/>
        <end position="127"/>
    </location>
</feature>
<dbReference type="GO" id="GO:0008932">
    <property type="term" value="F:lytic endotransglycosylase activity"/>
    <property type="evidence" value="ECO:0007669"/>
    <property type="project" value="UniProtKB-UniRule"/>
</dbReference>
<dbReference type="GO" id="GO:0009252">
    <property type="term" value="P:peptidoglycan biosynthetic process"/>
    <property type="evidence" value="ECO:0007669"/>
    <property type="project" value="UniProtKB-UniRule"/>
</dbReference>
<keyword evidence="3 7" id="KW-1133">Transmembrane helix</keyword>
<evidence type="ECO:0000313" key="9">
    <source>
        <dbReference type="EMBL" id="OZG66946.1"/>
    </source>
</evidence>
<name>A0A261G7G0_9BIFI</name>
<comment type="catalytic activity">
    <reaction evidence="7">
        <text>a peptidoglycan chain = a peptidoglycan chain with N-acetyl-1,6-anhydromuramyl-[peptide] at the reducing end + a peptidoglycan chain with N-acetylglucosamine at the non-reducing end.</text>
        <dbReference type="EC" id="4.2.2.29"/>
    </reaction>
</comment>
<dbReference type="NCBIfam" id="TIGR00247">
    <property type="entry name" value="endolytic transglycosylase MltG"/>
    <property type="match status" value="1"/>
</dbReference>
<dbReference type="EMBL" id="MWXA01000005">
    <property type="protein sequence ID" value="OZG66946.1"/>
    <property type="molecule type" value="Genomic_DNA"/>
</dbReference>
<dbReference type="InterPro" id="IPR003770">
    <property type="entry name" value="MLTG-like"/>
</dbReference>
<evidence type="ECO:0000256" key="7">
    <source>
        <dbReference type="HAMAP-Rule" id="MF_02065"/>
    </source>
</evidence>
<accession>A0A261G7G0</accession>
<dbReference type="AlphaFoldDB" id="A0A261G7G0"/>
<proteinExistence type="inferred from homology"/>
<dbReference type="Gene3D" id="3.30.1490.480">
    <property type="entry name" value="Endolytic murein transglycosylase"/>
    <property type="match status" value="1"/>
</dbReference>
<dbReference type="EC" id="4.2.2.29" evidence="7"/>
<protein>
    <recommendedName>
        <fullName evidence="7">Endolytic murein transglycosylase</fullName>
        <ecNumber evidence="7">4.2.2.29</ecNumber>
    </recommendedName>
    <alternativeName>
        <fullName evidence="7">Peptidoglycan lytic transglycosylase</fullName>
    </alternativeName>
    <alternativeName>
        <fullName evidence="7">Peptidoglycan polymerization terminase</fullName>
    </alternativeName>
</protein>
<feature type="region of interest" description="Disordered" evidence="8">
    <location>
        <begin position="1"/>
        <end position="97"/>
    </location>
</feature>
<sequence length="450" mass="48583">MNQKFEDFFSDDTDKRITQTGGADLSHDDENSGGSDDSGNNDVSGDAQVSSSGQSSLNNDIAEERDDFDEDDAFENSLFVAQPPKPPKSRKDMRRKRSRVKQRRLISIILAISIVIVIAVAAIFVTLKVRNLAPQIENSREYAADYPGPGRVVVDFTVNDGDSADTVAAGLVKAGIIKSKAAFTQAVAATGAQSTIYPGTFTLKLRMKAADVLTILTDQSKAGGFLEVKAGDKASDTFKKASNMSGLPLKDFTALINDKGAGILPAEANGSFEGWLEPGSYNVKDAGSAKTIVSDLVNRRISHLDELGVPTGSKREDVLKIASIAEAEVNQEQYYGKVSRVIDNRLAQDMPLGMDSTIAYGEGVSASELTTKMLEDASNLYNSRIHKGLPPTPISIPGDNAIKAALNPESGNWIYFVTVNLDTGETKFTNDAAQFQQYVNEYKDWEEKNG</sequence>
<keyword evidence="4 7" id="KW-0472">Membrane</keyword>
<evidence type="ECO:0000256" key="2">
    <source>
        <dbReference type="ARBA" id="ARBA00022692"/>
    </source>
</evidence>
<comment type="similarity">
    <text evidence="7">Belongs to the transglycosylase MltG family.</text>
</comment>
<keyword evidence="10" id="KW-1185">Reference proteome</keyword>
<feature type="compositionally biased region" description="Basic residues" evidence="8">
    <location>
        <begin position="87"/>
        <end position="97"/>
    </location>
</feature>
<evidence type="ECO:0000256" key="8">
    <source>
        <dbReference type="SAM" id="MobiDB-lite"/>
    </source>
</evidence>
<feature type="compositionally biased region" description="Acidic residues" evidence="8">
    <location>
        <begin position="61"/>
        <end position="74"/>
    </location>
</feature>
<dbReference type="GO" id="GO:0071555">
    <property type="term" value="P:cell wall organization"/>
    <property type="evidence" value="ECO:0007669"/>
    <property type="project" value="UniProtKB-KW"/>
</dbReference>
<evidence type="ECO:0000256" key="6">
    <source>
        <dbReference type="ARBA" id="ARBA00023316"/>
    </source>
</evidence>
<evidence type="ECO:0000313" key="10">
    <source>
        <dbReference type="Proteomes" id="UP000216451"/>
    </source>
</evidence>
<organism evidence="9 10">
    <name type="scientific">Bifidobacterium aquikefiri</name>
    <dbReference type="NCBI Taxonomy" id="1653207"/>
    <lineage>
        <taxon>Bacteria</taxon>
        <taxon>Bacillati</taxon>
        <taxon>Actinomycetota</taxon>
        <taxon>Actinomycetes</taxon>
        <taxon>Bifidobacteriales</taxon>
        <taxon>Bifidobacteriaceae</taxon>
        <taxon>Bifidobacterium</taxon>
    </lineage>
</organism>
<dbReference type="Pfam" id="PF02618">
    <property type="entry name" value="YceG"/>
    <property type="match status" value="1"/>
</dbReference>
<reference evidence="9 10" key="1">
    <citation type="journal article" date="2017" name="BMC Genomics">
        <title>Comparative genomic and phylogenomic analyses of the Bifidobacteriaceae family.</title>
        <authorList>
            <person name="Lugli G.A."/>
            <person name="Milani C."/>
            <person name="Turroni F."/>
            <person name="Duranti S."/>
            <person name="Mancabelli L."/>
            <person name="Mangifesta M."/>
            <person name="Ferrario C."/>
            <person name="Modesto M."/>
            <person name="Mattarelli P."/>
            <person name="Jiri K."/>
            <person name="van Sinderen D."/>
            <person name="Ventura M."/>
        </authorList>
    </citation>
    <scope>NUCLEOTIDE SEQUENCE [LARGE SCALE GENOMIC DNA]</scope>
    <source>
        <strain evidence="9 10">LMG 28769</strain>
    </source>
</reference>
<feature type="compositionally biased region" description="Polar residues" evidence="8">
    <location>
        <begin position="47"/>
        <end position="59"/>
    </location>
</feature>
<dbReference type="HAMAP" id="MF_02065">
    <property type="entry name" value="MltG"/>
    <property type="match status" value="1"/>
</dbReference>
<feature type="site" description="Important for catalytic activity" evidence="7">
    <location>
        <position position="328"/>
    </location>
</feature>
<evidence type="ECO:0000256" key="4">
    <source>
        <dbReference type="ARBA" id="ARBA00023136"/>
    </source>
</evidence>
<comment type="subcellular location">
    <subcellularLocation>
        <location evidence="7">Cell membrane</location>
        <topology evidence="7">Single-pass membrane protein</topology>
    </subcellularLocation>
</comment>
<keyword evidence="6 7" id="KW-0961">Cell wall biogenesis/degradation</keyword>
<keyword evidence="2 7" id="KW-0812">Transmembrane</keyword>
<gene>
    <name evidence="7" type="primary">mltG</name>
    <name evidence="9" type="ORF">BAQU_1018</name>
</gene>
<keyword evidence="5 7" id="KW-0456">Lyase</keyword>
<evidence type="ECO:0000256" key="3">
    <source>
        <dbReference type="ARBA" id="ARBA00022989"/>
    </source>
</evidence>
<dbReference type="Proteomes" id="UP000216451">
    <property type="component" value="Unassembled WGS sequence"/>
</dbReference>
<dbReference type="GO" id="GO:0005886">
    <property type="term" value="C:plasma membrane"/>
    <property type="evidence" value="ECO:0007669"/>
    <property type="project" value="UniProtKB-SubCell"/>
</dbReference>
<evidence type="ECO:0000256" key="1">
    <source>
        <dbReference type="ARBA" id="ARBA00022475"/>
    </source>
</evidence>
<evidence type="ECO:0000256" key="5">
    <source>
        <dbReference type="ARBA" id="ARBA00023239"/>
    </source>
</evidence>
<keyword evidence="1 7" id="KW-1003">Cell membrane</keyword>
<feature type="compositionally biased region" description="Low complexity" evidence="8">
    <location>
        <begin position="32"/>
        <end position="46"/>
    </location>
</feature>
<comment type="caution">
    <text evidence="9">The sequence shown here is derived from an EMBL/GenBank/DDBJ whole genome shotgun (WGS) entry which is preliminary data.</text>
</comment>
<feature type="compositionally biased region" description="Basic and acidic residues" evidence="8">
    <location>
        <begin position="1"/>
        <end position="17"/>
    </location>
</feature>
<dbReference type="PANTHER" id="PTHR30518:SF2">
    <property type="entry name" value="ENDOLYTIC MUREIN TRANSGLYCOSYLASE"/>
    <property type="match status" value="1"/>
</dbReference>
<dbReference type="PANTHER" id="PTHR30518">
    <property type="entry name" value="ENDOLYTIC MUREIN TRANSGLYCOSYLASE"/>
    <property type="match status" value="1"/>
</dbReference>
<comment type="function">
    <text evidence="7">Functions as a peptidoglycan terminase that cleaves nascent peptidoglycan strands endolytically to terminate their elongation.</text>
</comment>